<sequence length="203" mass="23309">MAYFEDNASNSVEINGISFETLVSKQVLTVPKKKCIGKLRYILQLLSLSGGEIFPIDSVQMGIRITNNTDKTLRFQLASDLLYPEIVGEDDEILVEGGWFSYTQSEEYTYPSLIPKANVTFFIEAQTFWIWGNRLGILIPTSFYGGWILKPLKLGVYQFRFTYYKSQTEVKIDELSSQDTQQLEEIWTGEAKTPFIELRIVQN</sequence>
<keyword evidence="2" id="KW-1185">Reference proteome</keyword>
<comment type="caution">
    <text evidence="1">The sequence shown here is derived from an EMBL/GenBank/DDBJ whole genome shotgun (WGS) entry which is preliminary data.</text>
</comment>
<name>A0ABR8K6Q0_9NOSO</name>
<organism evidence="1 2">
    <name type="scientific">Nostoc paludosum FACHB-159</name>
    <dbReference type="NCBI Taxonomy" id="2692908"/>
    <lineage>
        <taxon>Bacteria</taxon>
        <taxon>Bacillati</taxon>
        <taxon>Cyanobacteriota</taxon>
        <taxon>Cyanophyceae</taxon>
        <taxon>Nostocales</taxon>
        <taxon>Nostocaceae</taxon>
        <taxon>Nostoc</taxon>
    </lineage>
</organism>
<dbReference type="EMBL" id="JACJTU010000008">
    <property type="protein sequence ID" value="MBD2734446.1"/>
    <property type="molecule type" value="Genomic_DNA"/>
</dbReference>
<evidence type="ECO:0000313" key="1">
    <source>
        <dbReference type="EMBL" id="MBD2734446.1"/>
    </source>
</evidence>
<protein>
    <submittedName>
        <fullName evidence="1">Uncharacterized protein</fullName>
    </submittedName>
</protein>
<evidence type="ECO:0000313" key="2">
    <source>
        <dbReference type="Proteomes" id="UP000637383"/>
    </source>
</evidence>
<accession>A0ABR8K6Q0</accession>
<dbReference type="RefSeq" id="WP_190955145.1">
    <property type="nucleotide sequence ID" value="NZ_JACJTU010000008.1"/>
</dbReference>
<reference evidence="1 2" key="1">
    <citation type="journal article" date="2020" name="ISME J.">
        <title>Comparative genomics reveals insights into cyanobacterial evolution and habitat adaptation.</title>
        <authorList>
            <person name="Chen M.Y."/>
            <person name="Teng W.K."/>
            <person name="Zhao L."/>
            <person name="Hu C.X."/>
            <person name="Zhou Y.K."/>
            <person name="Han B.P."/>
            <person name="Song L.R."/>
            <person name="Shu W.S."/>
        </authorList>
    </citation>
    <scope>NUCLEOTIDE SEQUENCE [LARGE SCALE GENOMIC DNA]</scope>
    <source>
        <strain evidence="1 2">FACHB-159</strain>
    </source>
</reference>
<gene>
    <name evidence="1" type="ORF">H6H03_11055</name>
</gene>
<dbReference type="Proteomes" id="UP000637383">
    <property type="component" value="Unassembled WGS sequence"/>
</dbReference>
<proteinExistence type="predicted"/>